<protein>
    <submittedName>
        <fullName evidence="2">Acetamidase/formamidase family protein</fullName>
    </submittedName>
</protein>
<name>A0ABW9KH95_9BACT</name>
<dbReference type="Gene3D" id="2.60.120.580">
    <property type="entry name" value="Acetamidase/Formamidase-like domains"/>
    <property type="match status" value="1"/>
</dbReference>
<dbReference type="RefSeq" id="WP_263413402.1">
    <property type="nucleotide sequence ID" value="NZ_BAABBH010000001.1"/>
</dbReference>
<dbReference type="Gene3D" id="3.10.28.20">
    <property type="entry name" value="Acetamidase/Formamidase-like domains"/>
    <property type="match status" value="1"/>
</dbReference>
<accession>A0ABW9KH95</accession>
<dbReference type="PANTHER" id="PTHR31891">
    <property type="entry name" value="FORMAMIDASE C869.04-RELATED"/>
    <property type="match status" value="1"/>
</dbReference>
<evidence type="ECO:0000313" key="2">
    <source>
        <dbReference type="EMBL" id="MFN2975059.1"/>
    </source>
</evidence>
<evidence type="ECO:0000313" key="3">
    <source>
        <dbReference type="Proteomes" id="UP001634747"/>
    </source>
</evidence>
<comment type="caution">
    <text evidence="2">The sequence shown here is derived from an EMBL/GenBank/DDBJ whole genome shotgun (WGS) entry which is preliminary data.</text>
</comment>
<proteinExistence type="predicted"/>
<evidence type="ECO:0000256" key="1">
    <source>
        <dbReference type="SAM" id="SignalP"/>
    </source>
</evidence>
<organism evidence="2 3">
    <name type="scientific">Terriglobus aquaticus</name>
    <dbReference type="NCBI Taxonomy" id="940139"/>
    <lineage>
        <taxon>Bacteria</taxon>
        <taxon>Pseudomonadati</taxon>
        <taxon>Acidobacteriota</taxon>
        <taxon>Terriglobia</taxon>
        <taxon>Terriglobales</taxon>
        <taxon>Acidobacteriaceae</taxon>
        <taxon>Terriglobus</taxon>
    </lineage>
</organism>
<keyword evidence="1" id="KW-0732">Signal</keyword>
<sequence length="449" mass="47617">MIRSISLILLSALAPCGLAQSPTALTGHWLMTGDNHGTTFYMPLDLVEKGSQLTGKIGGDALHGEVHAQSVHFTARDEDNNTGEVNATLADGKLTGTLLSTDAHNPAHSDRLTFVAVLSPRVTSGTPKRHEFVPTVFYRDYSPLHPVVLTVNPGDTIHTTTVDAGGNDEHGDKRVAGGNPQTGPFYVNGAEPGDTLVVRIVHLKLNRDWAESDDNLDPRALSADLAVRMKDNHNNIKWHLDLAKGTASPDKPGEHMRTFAIPVSPMLGCVATAVGPGGSAPRTQDSGSFGGNMDFNGVTDGATLYLPVSVPGALLYVGDGHALQGDGELNGNALETSMDVEVTVDLIRGKRIHNRIETPTEIIAMGLDGSIDDAFRDATSNMAGWIMDQYKLTPSETSQFLGVAADYHVSEVADRNAGVVLKIAKSKLSTLAAPKAMSGEDPSVPQISR</sequence>
<keyword evidence="3" id="KW-1185">Reference proteome</keyword>
<dbReference type="InterPro" id="IPR004304">
    <property type="entry name" value="FmdA_AmdA"/>
</dbReference>
<feature type="signal peptide" evidence="1">
    <location>
        <begin position="1"/>
        <end position="19"/>
    </location>
</feature>
<dbReference type="Pfam" id="PF03069">
    <property type="entry name" value="FmdA_AmdA"/>
    <property type="match status" value="1"/>
</dbReference>
<dbReference type="PANTHER" id="PTHR31891:SF1">
    <property type="entry name" value="FORMAMIDASE C869.04-RELATED"/>
    <property type="match status" value="1"/>
</dbReference>
<reference evidence="2 3" key="1">
    <citation type="submission" date="2024-12" db="EMBL/GenBank/DDBJ databases">
        <authorList>
            <person name="Lee Y."/>
        </authorList>
    </citation>
    <scope>NUCLEOTIDE SEQUENCE [LARGE SCALE GENOMIC DNA]</scope>
    <source>
        <strain evidence="2 3">03SUJ4</strain>
    </source>
</reference>
<dbReference type="Proteomes" id="UP001634747">
    <property type="component" value="Unassembled WGS sequence"/>
</dbReference>
<dbReference type="EMBL" id="JBJYXY010000001">
    <property type="protein sequence ID" value="MFN2975059.1"/>
    <property type="molecule type" value="Genomic_DNA"/>
</dbReference>
<gene>
    <name evidence="2" type="ORF">ACK2TP_04730</name>
</gene>
<feature type="chain" id="PRO_5046875155" evidence="1">
    <location>
        <begin position="20"/>
        <end position="449"/>
    </location>
</feature>
<dbReference type="SUPFAM" id="SSF141130">
    <property type="entry name" value="Acetamidase/Formamidase-like"/>
    <property type="match status" value="1"/>
</dbReference>